<proteinExistence type="predicted"/>
<accession>A0ABQ3K6F9</accession>
<dbReference type="SUPFAM" id="SSF51735">
    <property type="entry name" value="NAD(P)-binding Rossmann-fold domains"/>
    <property type="match status" value="1"/>
</dbReference>
<dbReference type="PANTHER" id="PTHR43157">
    <property type="entry name" value="PHOSPHATIDYLINOSITOL-GLYCAN BIOSYNTHESIS CLASS F PROTEIN-RELATED"/>
    <property type="match status" value="1"/>
</dbReference>
<name>A0ABQ3K6F9_9DEIO</name>
<evidence type="ECO:0000256" key="1">
    <source>
        <dbReference type="ARBA" id="ARBA00023002"/>
    </source>
</evidence>
<dbReference type="CDD" id="cd05327">
    <property type="entry name" value="retinol-DH_like_SDR_c_like"/>
    <property type="match status" value="1"/>
</dbReference>
<dbReference type="Gene3D" id="3.40.50.720">
    <property type="entry name" value="NAD(P)-binding Rossmann-like Domain"/>
    <property type="match status" value="1"/>
</dbReference>
<sequence>MLLNMTRHAPLNGRTILITGATEGIGKATAAELARRGARVLLLGRSPQKLAATAQEIGAAGTYRADLSELAEVALIADEIRRTEPQIDVLINNAGGIFGTRQETREGIEMTWALNVLSPFILTRDLLPALRASTDPRVITVASDAHRLARLNLSDPEFRRGYGGWPAYNASKLANVLFGRELARREAWLVSASLHPGMVRSSFNANNSGLQAALWKVMNLFAISPEEGAQTSVLVASQPELGVSGGYWAQSHLTAPAPAALDDGLALDLWDTCEDYLRRLGL</sequence>
<gene>
    <name evidence="2" type="ORF">GCM10017783_17930</name>
</gene>
<dbReference type="Pfam" id="PF00106">
    <property type="entry name" value="adh_short"/>
    <property type="match status" value="1"/>
</dbReference>
<organism evidence="2 3">
    <name type="scientific">Deinococcus piscis</name>
    <dbReference type="NCBI Taxonomy" id="394230"/>
    <lineage>
        <taxon>Bacteria</taxon>
        <taxon>Thermotogati</taxon>
        <taxon>Deinococcota</taxon>
        <taxon>Deinococci</taxon>
        <taxon>Deinococcales</taxon>
        <taxon>Deinococcaceae</taxon>
        <taxon>Deinococcus</taxon>
    </lineage>
</organism>
<dbReference type="EMBL" id="BNAL01000022">
    <property type="protein sequence ID" value="GHG05752.1"/>
    <property type="molecule type" value="Genomic_DNA"/>
</dbReference>
<comment type="caution">
    <text evidence="2">The sequence shown here is derived from an EMBL/GenBank/DDBJ whole genome shotgun (WGS) entry which is preliminary data.</text>
</comment>
<keyword evidence="3" id="KW-1185">Reference proteome</keyword>
<keyword evidence="1" id="KW-0560">Oxidoreductase</keyword>
<reference evidence="3" key="1">
    <citation type="journal article" date="2019" name="Int. J. Syst. Evol. Microbiol.">
        <title>The Global Catalogue of Microorganisms (GCM) 10K type strain sequencing project: providing services to taxonomists for standard genome sequencing and annotation.</title>
        <authorList>
            <consortium name="The Broad Institute Genomics Platform"/>
            <consortium name="The Broad Institute Genome Sequencing Center for Infectious Disease"/>
            <person name="Wu L."/>
            <person name="Ma J."/>
        </authorList>
    </citation>
    <scope>NUCLEOTIDE SEQUENCE [LARGE SCALE GENOMIC DNA]</scope>
    <source>
        <strain evidence="3">CGMCC 1.18439</strain>
    </source>
</reference>
<dbReference type="InterPro" id="IPR036291">
    <property type="entry name" value="NAD(P)-bd_dom_sf"/>
</dbReference>
<evidence type="ECO:0000313" key="3">
    <source>
        <dbReference type="Proteomes" id="UP000632154"/>
    </source>
</evidence>
<evidence type="ECO:0008006" key="4">
    <source>
        <dbReference type="Google" id="ProtNLM"/>
    </source>
</evidence>
<evidence type="ECO:0000313" key="2">
    <source>
        <dbReference type="EMBL" id="GHG05752.1"/>
    </source>
</evidence>
<dbReference type="PRINTS" id="PR00081">
    <property type="entry name" value="GDHRDH"/>
</dbReference>
<dbReference type="Proteomes" id="UP000632154">
    <property type="component" value="Unassembled WGS sequence"/>
</dbReference>
<dbReference type="PANTHER" id="PTHR43157:SF31">
    <property type="entry name" value="PHOSPHATIDYLINOSITOL-GLYCAN BIOSYNTHESIS CLASS F PROTEIN"/>
    <property type="match status" value="1"/>
</dbReference>
<dbReference type="InterPro" id="IPR002347">
    <property type="entry name" value="SDR_fam"/>
</dbReference>
<protein>
    <recommendedName>
        <fullName evidence="4">Short-chain dehydrogenase/reductase SDR</fullName>
    </recommendedName>
</protein>